<dbReference type="GO" id="GO:0005524">
    <property type="term" value="F:ATP binding"/>
    <property type="evidence" value="ECO:0007669"/>
    <property type="project" value="UniProtKB-KW"/>
</dbReference>
<gene>
    <name evidence="3" type="ORF">TRITD_3Av1G026840</name>
</gene>
<dbReference type="GO" id="GO:0016020">
    <property type="term" value="C:membrane"/>
    <property type="evidence" value="ECO:0007669"/>
    <property type="project" value="TreeGrafter"/>
</dbReference>
<protein>
    <submittedName>
        <fullName evidence="3">Uncharacterized protein</fullName>
    </submittedName>
</protein>
<dbReference type="EMBL" id="LT934115">
    <property type="protein sequence ID" value="VAH57343.1"/>
    <property type="molecule type" value="Genomic_DNA"/>
</dbReference>
<dbReference type="PANTHER" id="PTHR24223">
    <property type="entry name" value="ATP-BINDING CASSETTE SUB-FAMILY C"/>
    <property type="match status" value="1"/>
</dbReference>
<dbReference type="InterPro" id="IPR027417">
    <property type="entry name" value="P-loop_NTPase"/>
</dbReference>
<sequence length="133" mass="15290">MAICFMLVLSSQDNPDVLICLEELSVDYMQRLPSGSSNVARARPACCSLWDGRLWKIKFALLNGMVPKLLGEAKTCRTMPYVSQTAWIQSDKIQDNILLGKTMEREKYGRVLEWCSLKKDLEIRNHWRVSLHS</sequence>
<evidence type="ECO:0000313" key="3">
    <source>
        <dbReference type="EMBL" id="VAH57343.1"/>
    </source>
</evidence>
<name>A0A9R0RBN2_TRITD</name>
<dbReference type="Gene3D" id="3.40.50.300">
    <property type="entry name" value="P-loop containing nucleotide triphosphate hydrolases"/>
    <property type="match status" value="1"/>
</dbReference>
<dbReference type="Proteomes" id="UP000324705">
    <property type="component" value="Chromosome 3A"/>
</dbReference>
<dbReference type="AlphaFoldDB" id="A0A9R0RBN2"/>
<keyword evidence="4" id="KW-1185">Reference proteome</keyword>
<reference evidence="3 4" key="1">
    <citation type="submission" date="2017-09" db="EMBL/GenBank/DDBJ databases">
        <authorList>
            <consortium name="International Durum Wheat Genome Sequencing Consortium (IDWGSC)"/>
            <person name="Milanesi L."/>
        </authorList>
    </citation>
    <scope>NUCLEOTIDE SEQUENCE [LARGE SCALE GENOMIC DNA]</scope>
    <source>
        <strain evidence="4">cv. Svevo</strain>
    </source>
</reference>
<dbReference type="GO" id="GO:0042626">
    <property type="term" value="F:ATPase-coupled transmembrane transporter activity"/>
    <property type="evidence" value="ECO:0007669"/>
    <property type="project" value="TreeGrafter"/>
</dbReference>
<evidence type="ECO:0000256" key="2">
    <source>
        <dbReference type="ARBA" id="ARBA00022840"/>
    </source>
</evidence>
<dbReference type="InterPro" id="IPR050173">
    <property type="entry name" value="ABC_transporter_C-like"/>
</dbReference>
<accession>A0A9R0RBN2</accession>
<organism evidence="3 4">
    <name type="scientific">Triticum turgidum subsp. durum</name>
    <name type="common">Durum wheat</name>
    <name type="synonym">Triticum durum</name>
    <dbReference type="NCBI Taxonomy" id="4567"/>
    <lineage>
        <taxon>Eukaryota</taxon>
        <taxon>Viridiplantae</taxon>
        <taxon>Streptophyta</taxon>
        <taxon>Embryophyta</taxon>
        <taxon>Tracheophyta</taxon>
        <taxon>Spermatophyta</taxon>
        <taxon>Magnoliopsida</taxon>
        <taxon>Liliopsida</taxon>
        <taxon>Poales</taxon>
        <taxon>Poaceae</taxon>
        <taxon>BOP clade</taxon>
        <taxon>Pooideae</taxon>
        <taxon>Triticodae</taxon>
        <taxon>Triticeae</taxon>
        <taxon>Triticinae</taxon>
        <taxon>Triticum</taxon>
    </lineage>
</organism>
<keyword evidence="2" id="KW-0067">ATP-binding</keyword>
<dbReference type="Gramene" id="TRITD3Av1G026840.1">
    <property type="protein sequence ID" value="TRITD3Av1G026840.1"/>
    <property type="gene ID" value="TRITD3Av1G026840"/>
</dbReference>
<keyword evidence="1" id="KW-0547">Nucleotide-binding</keyword>
<proteinExistence type="predicted"/>
<evidence type="ECO:0000256" key="1">
    <source>
        <dbReference type="ARBA" id="ARBA00022741"/>
    </source>
</evidence>
<evidence type="ECO:0000313" key="4">
    <source>
        <dbReference type="Proteomes" id="UP000324705"/>
    </source>
</evidence>
<dbReference type="PANTHER" id="PTHR24223:SF181">
    <property type="entry name" value="ABC TRANSPORTER C FAMILY MEMBER 3"/>
    <property type="match status" value="1"/>
</dbReference>